<dbReference type="Pfam" id="PF02522">
    <property type="entry name" value="Antibiotic_NAT"/>
    <property type="match status" value="1"/>
</dbReference>
<dbReference type="EMBL" id="JACYFG010000006">
    <property type="protein sequence ID" value="MBD5778906.1"/>
    <property type="molecule type" value="Genomic_DNA"/>
</dbReference>
<name>A0A927IG88_9BACT</name>
<protein>
    <recommendedName>
        <fullName evidence="2 5">Aminoglycoside N(3)-acetyltransferase</fullName>
        <ecNumber evidence="5">2.3.1.-</ecNumber>
    </recommendedName>
</protein>
<dbReference type="SUPFAM" id="SSF110710">
    <property type="entry name" value="TTHA0583/YokD-like"/>
    <property type="match status" value="1"/>
</dbReference>
<dbReference type="PANTHER" id="PTHR11104:SF0">
    <property type="entry name" value="SPBETA PROPHAGE-DERIVED AMINOGLYCOSIDE N(3')-ACETYLTRANSFERASE-LIKE PROTEIN YOKD"/>
    <property type="match status" value="1"/>
</dbReference>
<keyword evidence="4 5" id="KW-0012">Acyltransferase</keyword>
<evidence type="ECO:0000256" key="5">
    <source>
        <dbReference type="RuleBase" id="RU365031"/>
    </source>
</evidence>
<dbReference type="AlphaFoldDB" id="A0A927IG88"/>
<sequence length="246" mass="27031">MSDLSKTFAALGIEEGDALLVHSSLSSLGVRLEAGPNTVIEALLDCLGPSGTLCFPGLSYLNVTREQPVFDVRRTASNVGIVPEVFRREFASHRSLHPTHSVCCIGPLSHELTRRHHQDTTPCGENSPFSLLPQMGGKLLMLGCSLRRNTTIHAVEESVGVPYVLGGNLEYTLLDWDGGSRRQVYRCHGFDGLEQWYERVVPSLPPQSYVKGKVFKAEAYVMDLKALWAAAVRLLEENPYALVGPI</sequence>
<evidence type="ECO:0000256" key="4">
    <source>
        <dbReference type="ARBA" id="ARBA00023315"/>
    </source>
</evidence>
<evidence type="ECO:0000256" key="2">
    <source>
        <dbReference type="ARBA" id="ARBA00012882"/>
    </source>
</evidence>
<keyword evidence="3 5" id="KW-0808">Transferase</keyword>
<proteinExistence type="inferred from homology"/>
<dbReference type="InterPro" id="IPR003679">
    <property type="entry name" value="Amioglycoside_AcTrfase"/>
</dbReference>
<dbReference type="GO" id="GO:0046353">
    <property type="term" value="F:aminoglycoside 3-N-acetyltransferase activity"/>
    <property type="evidence" value="ECO:0007669"/>
    <property type="project" value="UniProtKB-EC"/>
</dbReference>
<dbReference type="RefSeq" id="WP_191616031.1">
    <property type="nucleotide sequence ID" value="NZ_JACYFG010000006.1"/>
</dbReference>
<dbReference type="Proteomes" id="UP000622317">
    <property type="component" value="Unassembled WGS sequence"/>
</dbReference>
<comment type="caution">
    <text evidence="6">The sequence shown here is derived from an EMBL/GenBank/DDBJ whole genome shotgun (WGS) entry which is preliminary data.</text>
</comment>
<dbReference type="InterPro" id="IPR028345">
    <property type="entry name" value="Antibiotic_NAT-like"/>
</dbReference>
<reference evidence="6" key="1">
    <citation type="submission" date="2020-09" db="EMBL/GenBank/DDBJ databases">
        <title>Pelagicoccus enzymogenes sp. nov. with an EPS production, isolated from marine sediment.</title>
        <authorList>
            <person name="Feng X."/>
        </authorList>
    </citation>
    <scope>NUCLEOTIDE SEQUENCE</scope>
    <source>
        <strain evidence="6">NFK12</strain>
    </source>
</reference>
<organism evidence="6 7">
    <name type="scientific">Pelagicoccus enzymogenes</name>
    <dbReference type="NCBI Taxonomy" id="2773457"/>
    <lineage>
        <taxon>Bacteria</taxon>
        <taxon>Pseudomonadati</taxon>
        <taxon>Verrucomicrobiota</taxon>
        <taxon>Opitutia</taxon>
        <taxon>Puniceicoccales</taxon>
        <taxon>Pelagicoccaceae</taxon>
        <taxon>Pelagicoccus</taxon>
    </lineage>
</organism>
<dbReference type="GO" id="GO:0046677">
    <property type="term" value="P:response to antibiotic"/>
    <property type="evidence" value="ECO:0007669"/>
    <property type="project" value="UniProtKB-KW"/>
</dbReference>
<comment type="similarity">
    <text evidence="1 5">Belongs to the antibiotic N-acetyltransferase family.</text>
</comment>
<evidence type="ECO:0000313" key="7">
    <source>
        <dbReference type="Proteomes" id="UP000622317"/>
    </source>
</evidence>
<keyword evidence="5" id="KW-0046">Antibiotic resistance</keyword>
<gene>
    <name evidence="6" type="ORF">IEN85_05335</name>
</gene>
<evidence type="ECO:0000256" key="1">
    <source>
        <dbReference type="ARBA" id="ARBA00006383"/>
    </source>
</evidence>
<keyword evidence="7" id="KW-1185">Reference proteome</keyword>
<comment type="catalytic activity">
    <reaction evidence="5">
        <text>a 2-deoxystreptamine antibiotic + acetyl-CoA = an N(3)-acetyl-2-deoxystreptamine antibiotic + CoA + H(+)</text>
        <dbReference type="Rhea" id="RHEA:12665"/>
        <dbReference type="ChEBI" id="CHEBI:15378"/>
        <dbReference type="ChEBI" id="CHEBI:57287"/>
        <dbReference type="ChEBI" id="CHEBI:57288"/>
        <dbReference type="ChEBI" id="CHEBI:57921"/>
        <dbReference type="ChEBI" id="CHEBI:77452"/>
        <dbReference type="EC" id="2.3.1.81"/>
    </reaction>
</comment>
<accession>A0A927IG88</accession>
<dbReference type="EC" id="2.3.1.-" evidence="5"/>
<evidence type="ECO:0000313" key="6">
    <source>
        <dbReference type="EMBL" id="MBD5778906.1"/>
    </source>
</evidence>
<dbReference type="PANTHER" id="PTHR11104">
    <property type="entry name" value="AMINOGLYCOSIDE N3-ACETYLTRANSFERASE"/>
    <property type="match status" value="1"/>
</dbReference>
<evidence type="ECO:0000256" key="3">
    <source>
        <dbReference type="ARBA" id="ARBA00022679"/>
    </source>
</evidence>